<feature type="region of interest" description="Disordered" evidence="1">
    <location>
        <begin position="355"/>
        <end position="386"/>
    </location>
</feature>
<comment type="caution">
    <text evidence="2">The sequence shown here is derived from an EMBL/GenBank/DDBJ whole genome shotgun (WGS) entry which is preliminary data.</text>
</comment>
<sequence length="742" mass="72442">MEALARSLVAENPKLRPQDVCAELLSILDAYPGGLTLAGRRHDGGSKRRRQQQQQQEAGGGDAAGAAGGRDQRRPAPWWPRPGLRAVPLAEALADGRPRARAIVHAEIAAAGSAAHAGAGAAALPALGAPVLHLTDGSTPQPTAMFAHSAHAPLLGGRLFEAGVRLRAAVPVAPALPGCPALPRLMPTAHIVCELPASSWAALGELGGPPGQAECAAPVLGLAEALAAERPAPNAAAAAGGSGPTAVAGWLLARVAHVGPAEDGAAWGVRAVRAVHLTHAGSGSSSGGGGGGGGGGAEAGAAAPLVLRDDEAALADLLLPGETVALWRALLQPLEGGGACAAVLLGEGALVAAPAEPEHEGQQRRQQQQEQQQEQQSTQAQTQARGCVLPPLPSLVPGEEGLVLWGRAGGLALRGGRQLAGTLAPMGAEGGAVPLRLQLGPRSKALLRVLRDGHVLLLIGARTVAADGQPGGGGSGAGVAVAVEWDEATPGAAAHDLSCLPALLTTPALQAGLLQPLPPSAAAPPTPPRGGWSLLEGRIAAAQARPARVHSACGRAVGRASFGLGCLDDFEDGSGGDGAPGGAAGGDSAAAAEAEEEEAGAEDAIGAEGALWACGFCGVECGGAETELAWTGSLALAPAGDGGGDGSGEGAGPTLTLAAEPGAWRALLPFGADQAGRMPRGAVAAEVRRAAVGHACRVCVCDRRGGDGGGGDGGGGDGGGGDGGGGDGGGAAALLATQLRLL</sequence>
<dbReference type="Proteomes" id="UP000247498">
    <property type="component" value="Unassembled WGS sequence"/>
</dbReference>
<feature type="compositionally biased region" description="Gly residues" evidence="1">
    <location>
        <begin position="58"/>
        <end position="68"/>
    </location>
</feature>
<dbReference type="AlphaFoldDB" id="A0A2V0NYM6"/>
<accession>A0A2V0NYM6</accession>
<feature type="compositionally biased region" description="Low complexity" evidence="1">
    <location>
        <begin position="364"/>
        <end position="384"/>
    </location>
</feature>
<dbReference type="InParanoid" id="A0A2V0NYM6"/>
<protein>
    <submittedName>
        <fullName evidence="2">Uncharacterized protein</fullName>
    </submittedName>
</protein>
<reference evidence="2 3" key="1">
    <citation type="journal article" date="2018" name="Sci. Rep.">
        <title>Raphidocelis subcapitata (=Pseudokirchneriella subcapitata) provides an insight into genome evolution and environmental adaptations in the Sphaeropleales.</title>
        <authorList>
            <person name="Suzuki S."/>
            <person name="Yamaguchi H."/>
            <person name="Nakajima N."/>
            <person name="Kawachi M."/>
        </authorList>
    </citation>
    <scope>NUCLEOTIDE SEQUENCE [LARGE SCALE GENOMIC DNA]</scope>
    <source>
        <strain evidence="2 3">NIES-35</strain>
    </source>
</reference>
<organism evidence="2 3">
    <name type="scientific">Raphidocelis subcapitata</name>
    <dbReference type="NCBI Taxonomy" id="307507"/>
    <lineage>
        <taxon>Eukaryota</taxon>
        <taxon>Viridiplantae</taxon>
        <taxon>Chlorophyta</taxon>
        <taxon>core chlorophytes</taxon>
        <taxon>Chlorophyceae</taxon>
        <taxon>CS clade</taxon>
        <taxon>Sphaeropleales</taxon>
        <taxon>Selenastraceae</taxon>
        <taxon>Raphidocelis</taxon>
    </lineage>
</organism>
<feature type="region of interest" description="Disordered" evidence="1">
    <location>
        <begin position="577"/>
        <end position="603"/>
    </location>
</feature>
<evidence type="ECO:0000256" key="1">
    <source>
        <dbReference type="SAM" id="MobiDB-lite"/>
    </source>
</evidence>
<feature type="compositionally biased region" description="Gly residues" evidence="1">
    <location>
        <begin position="284"/>
        <end position="298"/>
    </location>
</feature>
<proteinExistence type="predicted"/>
<gene>
    <name evidence="2" type="ORF">Rsub_05103</name>
</gene>
<keyword evidence="3" id="KW-1185">Reference proteome</keyword>
<feature type="region of interest" description="Disordered" evidence="1">
    <location>
        <begin position="710"/>
        <end position="729"/>
    </location>
</feature>
<evidence type="ECO:0000313" key="3">
    <source>
        <dbReference type="Proteomes" id="UP000247498"/>
    </source>
</evidence>
<feature type="region of interest" description="Disordered" evidence="1">
    <location>
        <begin position="38"/>
        <end position="82"/>
    </location>
</feature>
<feature type="region of interest" description="Disordered" evidence="1">
    <location>
        <begin position="280"/>
        <end position="299"/>
    </location>
</feature>
<dbReference type="EMBL" id="BDRX01000034">
    <property type="protein sequence ID" value="GBF92734.1"/>
    <property type="molecule type" value="Genomic_DNA"/>
</dbReference>
<evidence type="ECO:0000313" key="2">
    <source>
        <dbReference type="EMBL" id="GBF92734.1"/>
    </source>
</evidence>
<name>A0A2V0NYM6_9CHLO</name>